<dbReference type="AlphaFoldDB" id="I4B1C6"/>
<evidence type="ECO:0000313" key="2">
    <source>
        <dbReference type="Proteomes" id="UP000006048"/>
    </source>
</evidence>
<dbReference type="Proteomes" id="UP000006048">
    <property type="component" value="Chromosome"/>
</dbReference>
<dbReference type="KEGG" id="tpx:Turpa_0427"/>
<dbReference type="HOGENOM" id="CLU_1554622_0_0_12"/>
<reference evidence="1 2" key="1">
    <citation type="submission" date="2012-06" db="EMBL/GenBank/DDBJ databases">
        <title>The complete chromosome of genome of Turneriella parva DSM 21527.</title>
        <authorList>
            <consortium name="US DOE Joint Genome Institute (JGI-PGF)"/>
            <person name="Lucas S."/>
            <person name="Han J."/>
            <person name="Lapidus A."/>
            <person name="Bruce D."/>
            <person name="Goodwin L."/>
            <person name="Pitluck S."/>
            <person name="Peters L."/>
            <person name="Kyrpides N."/>
            <person name="Mavromatis K."/>
            <person name="Ivanova N."/>
            <person name="Mikhailova N."/>
            <person name="Chertkov O."/>
            <person name="Detter J.C."/>
            <person name="Tapia R."/>
            <person name="Han C."/>
            <person name="Land M."/>
            <person name="Hauser L."/>
            <person name="Markowitz V."/>
            <person name="Cheng J.-F."/>
            <person name="Hugenholtz P."/>
            <person name="Woyke T."/>
            <person name="Wu D."/>
            <person name="Gronow S."/>
            <person name="Wellnitz S."/>
            <person name="Brambilla E."/>
            <person name="Klenk H.-P."/>
            <person name="Eisen J.A."/>
        </authorList>
    </citation>
    <scope>NUCLEOTIDE SEQUENCE [LARGE SCALE GENOMIC DNA]</scope>
    <source>
        <strain evidence="2">ATCC BAA-1111 / DSM 21527 / NCTC 11395 / H</strain>
    </source>
</reference>
<proteinExistence type="predicted"/>
<accession>I4B1C6</accession>
<evidence type="ECO:0000313" key="1">
    <source>
        <dbReference type="EMBL" id="AFM11083.1"/>
    </source>
</evidence>
<protein>
    <submittedName>
        <fullName evidence="1">Uncharacterized protein</fullName>
    </submittedName>
</protein>
<gene>
    <name evidence="1" type="ordered locus">Turpa_0427</name>
</gene>
<keyword evidence="2" id="KW-1185">Reference proteome</keyword>
<dbReference type="STRING" id="869212.Turpa_0427"/>
<organism evidence="1 2">
    <name type="scientific">Turneriella parva (strain ATCC BAA-1111 / DSM 21527 / NCTC 11395 / H)</name>
    <name type="common">Leptospira parva</name>
    <dbReference type="NCBI Taxonomy" id="869212"/>
    <lineage>
        <taxon>Bacteria</taxon>
        <taxon>Pseudomonadati</taxon>
        <taxon>Spirochaetota</taxon>
        <taxon>Spirochaetia</taxon>
        <taxon>Leptospirales</taxon>
        <taxon>Leptospiraceae</taxon>
        <taxon>Turneriella</taxon>
    </lineage>
</organism>
<sequence length="172" mass="19751">MALLHLPGALMADELLERARTQAVDMTHAFQREDAKALVRYTAEPIVKRKGGAEALEKLLIAEFAEMKKDKAKLLSFEFIRPDRIHTAHGQLFVLIERKSRWQYGEQTMDLRYNLMGVSADSGETWRFLEVTSLDENLFKHLFGFVDQTLLSEIYQYTSERSKCLGGKLPGR</sequence>
<name>I4B1C6_TURPD</name>
<dbReference type="EMBL" id="CP002959">
    <property type="protein sequence ID" value="AFM11083.1"/>
    <property type="molecule type" value="Genomic_DNA"/>
</dbReference>